<dbReference type="OrthoDB" id="4378831at2"/>
<evidence type="ECO:0000256" key="1">
    <source>
        <dbReference type="SAM" id="Phobius"/>
    </source>
</evidence>
<organism evidence="3 4">
    <name type="scientific">Flavisphingopyxis soli</name>
    <dbReference type="NCBI Taxonomy" id="2601267"/>
    <lineage>
        <taxon>Bacteria</taxon>
        <taxon>Pseudomonadati</taxon>
        <taxon>Pseudomonadota</taxon>
        <taxon>Alphaproteobacteria</taxon>
        <taxon>Sphingomonadales</taxon>
        <taxon>Sphingopyxidaceae</taxon>
        <taxon>Flavisphingopyxis</taxon>
    </lineage>
</organism>
<keyword evidence="1" id="KW-0472">Membrane</keyword>
<protein>
    <submittedName>
        <fullName evidence="3">DUF2235 domain-containing protein</fullName>
    </submittedName>
</protein>
<dbReference type="Pfam" id="PF09994">
    <property type="entry name" value="T6SS_Tle1-like_cat"/>
    <property type="match status" value="1"/>
</dbReference>
<feature type="transmembrane region" description="Helical" evidence="1">
    <location>
        <begin position="228"/>
        <end position="245"/>
    </location>
</feature>
<evidence type="ECO:0000259" key="2">
    <source>
        <dbReference type="Pfam" id="PF09994"/>
    </source>
</evidence>
<keyword evidence="4" id="KW-1185">Reference proteome</keyword>
<dbReference type="PANTHER" id="PTHR33840:SF1">
    <property type="entry name" value="TLE1 PHOSPHOLIPASE DOMAIN-CONTAINING PROTEIN"/>
    <property type="match status" value="1"/>
</dbReference>
<dbReference type="PANTHER" id="PTHR33840">
    <property type="match status" value="1"/>
</dbReference>
<name>A0A5C6UMM3_9SPHN</name>
<proteinExistence type="predicted"/>
<dbReference type="RefSeq" id="WP_147121198.1">
    <property type="nucleotide sequence ID" value="NZ_VOPY01000001.1"/>
</dbReference>
<feature type="domain" description="T6SS Phospholipase effector Tle1-like catalytic" evidence="2">
    <location>
        <begin position="18"/>
        <end position="378"/>
    </location>
</feature>
<reference evidence="3 4" key="1">
    <citation type="submission" date="2019-08" db="EMBL/GenBank/DDBJ databases">
        <title>Sphingorhabdus soil sp. nov., isolated from arctic soil.</title>
        <authorList>
            <person name="Liu Y."/>
        </authorList>
    </citation>
    <scope>NUCLEOTIDE SEQUENCE [LARGE SCALE GENOMIC DNA]</scope>
    <source>
        <strain evidence="3 4">D-2Q-5-6</strain>
    </source>
</reference>
<evidence type="ECO:0000313" key="4">
    <source>
        <dbReference type="Proteomes" id="UP000321129"/>
    </source>
</evidence>
<keyword evidence="1" id="KW-0812">Transmembrane</keyword>
<keyword evidence="1" id="KW-1133">Transmembrane helix</keyword>
<gene>
    <name evidence="3" type="ORF">FSZ31_00940</name>
</gene>
<sequence>MNEIDSAAELFTVAADGKNILIFSDGTGQYGGVRPDQRLSNIYKMYRAMRPGFSSQIDPAQQVAFYDPGLGSGDGGGRMKNILSAAFGTGISENIIDCYEAILRHYEPGDRVYLFGFSRGAYTARCVANVLNLCGVPSHDGSGDPLPPSGLKLRKVAEEAVYKVYEHGSGRERDKFELEREELARRFRAKYDCSGRGLDGEEQGNVAPTFIGVFDTVAALGGVVVRRILTALALCAVGLAVWSWVGDWSAVGKVIANVPAALLVVMALWATKKQFKFIRNAPGTGKFSWHFAAWNLKNYDRFLDSNVGYARHALSIDENREKFPYVGWGSGKDVERVDRGDLAWLKPIWFAGNHSDIGGSYPENESRLSDIALDWMMGELGSIPEAPKVNKSLIRTYPDPAGLHHDEVKSSRDAWLPRWVPFRFGWKAACRKIHPEAPLHPSVLARFEQKTVPQYDRRAAYRPEGLRHHDDVKQHF</sequence>
<dbReference type="AlphaFoldDB" id="A0A5C6UMM3"/>
<dbReference type="InterPro" id="IPR018712">
    <property type="entry name" value="Tle1-like_cat"/>
</dbReference>
<feature type="transmembrane region" description="Helical" evidence="1">
    <location>
        <begin position="251"/>
        <end position="270"/>
    </location>
</feature>
<dbReference type="SUPFAM" id="SSF53474">
    <property type="entry name" value="alpha/beta-Hydrolases"/>
    <property type="match status" value="1"/>
</dbReference>
<evidence type="ECO:0000313" key="3">
    <source>
        <dbReference type="EMBL" id="TXC73361.1"/>
    </source>
</evidence>
<dbReference type="Proteomes" id="UP000321129">
    <property type="component" value="Unassembled WGS sequence"/>
</dbReference>
<accession>A0A5C6UMM3</accession>
<dbReference type="InterPro" id="IPR029058">
    <property type="entry name" value="AB_hydrolase_fold"/>
</dbReference>
<comment type="caution">
    <text evidence="3">The sequence shown here is derived from an EMBL/GenBank/DDBJ whole genome shotgun (WGS) entry which is preliminary data.</text>
</comment>
<dbReference type="EMBL" id="VOPY01000001">
    <property type="protein sequence ID" value="TXC73361.1"/>
    <property type="molecule type" value="Genomic_DNA"/>
</dbReference>